<dbReference type="AlphaFoldDB" id="A0A9D9EBI3"/>
<accession>A0A9D9EBI3</accession>
<proteinExistence type="predicted"/>
<name>A0A9D9EBI3_9SPIR</name>
<reference evidence="1" key="1">
    <citation type="submission" date="2020-10" db="EMBL/GenBank/DDBJ databases">
        <authorList>
            <person name="Gilroy R."/>
        </authorList>
    </citation>
    <scope>NUCLEOTIDE SEQUENCE</scope>
    <source>
        <strain evidence="1">11167</strain>
    </source>
</reference>
<reference evidence="1" key="2">
    <citation type="journal article" date="2021" name="PeerJ">
        <title>Extensive microbial diversity within the chicken gut microbiome revealed by metagenomics and culture.</title>
        <authorList>
            <person name="Gilroy R."/>
            <person name="Ravi A."/>
            <person name="Getino M."/>
            <person name="Pursley I."/>
            <person name="Horton D.L."/>
            <person name="Alikhan N.F."/>
            <person name="Baker D."/>
            <person name="Gharbi K."/>
            <person name="Hall N."/>
            <person name="Watson M."/>
            <person name="Adriaenssens E.M."/>
            <person name="Foster-Nyarko E."/>
            <person name="Jarju S."/>
            <person name="Secka A."/>
            <person name="Antonio M."/>
            <person name="Oren A."/>
            <person name="Chaudhuri R.R."/>
            <person name="La Ragione R."/>
            <person name="Hildebrand F."/>
            <person name="Pallen M.J."/>
        </authorList>
    </citation>
    <scope>NUCLEOTIDE SEQUENCE</scope>
    <source>
        <strain evidence="1">11167</strain>
    </source>
</reference>
<protein>
    <submittedName>
        <fullName evidence="1">Uncharacterized protein</fullName>
    </submittedName>
</protein>
<evidence type="ECO:0000313" key="2">
    <source>
        <dbReference type="Proteomes" id="UP000823633"/>
    </source>
</evidence>
<dbReference type="Proteomes" id="UP000823633">
    <property type="component" value="Unassembled WGS sequence"/>
</dbReference>
<evidence type="ECO:0000313" key="1">
    <source>
        <dbReference type="EMBL" id="MBO8443435.1"/>
    </source>
</evidence>
<comment type="caution">
    <text evidence="1">The sequence shown here is derived from an EMBL/GenBank/DDBJ whole genome shotgun (WGS) entry which is preliminary data.</text>
</comment>
<dbReference type="EMBL" id="JADIMU010000043">
    <property type="protein sequence ID" value="MBO8443435.1"/>
    <property type="molecule type" value="Genomic_DNA"/>
</dbReference>
<gene>
    <name evidence="1" type="ORF">IAC42_06715</name>
</gene>
<organism evidence="1 2">
    <name type="scientific">Candidatus Aphodenecus pullistercoris</name>
    <dbReference type="NCBI Taxonomy" id="2840669"/>
    <lineage>
        <taxon>Bacteria</taxon>
        <taxon>Pseudomonadati</taxon>
        <taxon>Spirochaetota</taxon>
        <taxon>Spirochaetia</taxon>
        <taxon>Spirochaetales</taxon>
        <taxon>Candidatus Aphodenecus</taxon>
    </lineage>
</organism>
<sequence length="80" mass="9054">MRDTGRVYRQIDFPPLAEGQKKEIEKLETMNDEEIDTKDIPEVDFSDANFFYAVKAPKVSIETGQCHPLGQDAQLPDVSP</sequence>